<dbReference type="PROSITE" id="PS50994">
    <property type="entry name" value="INTEGRASE"/>
    <property type="match status" value="1"/>
</dbReference>
<dbReference type="InterPro" id="IPR048020">
    <property type="entry name" value="Transpos_IS3"/>
</dbReference>
<dbReference type="Gene3D" id="3.30.420.10">
    <property type="entry name" value="Ribonuclease H-like superfamily/Ribonuclease H"/>
    <property type="match status" value="1"/>
</dbReference>
<accession>A0A382F2F6</accession>
<dbReference type="NCBIfam" id="NF033516">
    <property type="entry name" value="transpos_IS3"/>
    <property type="match status" value="1"/>
</dbReference>
<protein>
    <recommendedName>
        <fullName evidence="1">Integrase catalytic domain-containing protein</fullName>
    </recommendedName>
</protein>
<dbReference type="PANTHER" id="PTHR46889:SF4">
    <property type="entry name" value="TRANSPOSASE INSO FOR INSERTION SEQUENCE ELEMENT IS911B-RELATED"/>
    <property type="match status" value="1"/>
</dbReference>
<dbReference type="SUPFAM" id="SSF53098">
    <property type="entry name" value="Ribonuclease H-like"/>
    <property type="match status" value="1"/>
</dbReference>
<dbReference type="InterPro" id="IPR036397">
    <property type="entry name" value="RNaseH_sf"/>
</dbReference>
<gene>
    <name evidence="2" type="ORF">METZ01_LOCUS209165</name>
</gene>
<proteinExistence type="predicted"/>
<dbReference type="InterPro" id="IPR001584">
    <property type="entry name" value="Integrase_cat-core"/>
</dbReference>
<dbReference type="PANTHER" id="PTHR46889">
    <property type="entry name" value="TRANSPOSASE INSF FOR INSERTION SEQUENCE IS3B-RELATED"/>
    <property type="match status" value="1"/>
</dbReference>
<reference evidence="2" key="1">
    <citation type="submission" date="2018-05" db="EMBL/GenBank/DDBJ databases">
        <authorList>
            <person name="Lanie J.A."/>
            <person name="Ng W.-L."/>
            <person name="Kazmierczak K.M."/>
            <person name="Andrzejewski T.M."/>
            <person name="Davidsen T.M."/>
            <person name="Wayne K.J."/>
            <person name="Tettelin H."/>
            <person name="Glass J.I."/>
            <person name="Rusch D."/>
            <person name="Podicherti R."/>
            <person name="Tsui H.-C.T."/>
            <person name="Winkler M.E."/>
        </authorList>
    </citation>
    <scope>NUCLEOTIDE SEQUENCE</scope>
</reference>
<dbReference type="GO" id="GO:0015074">
    <property type="term" value="P:DNA integration"/>
    <property type="evidence" value="ECO:0007669"/>
    <property type="project" value="InterPro"/>
</dbReference>
<evidence type="ECO:0000259" key="1">
    <source>
        <dbReference type="PROSITE" id="PS50994"/>
    </source>
</evidence>
<organism evidence="2">
    <name type="scientific">marine metagenome</name>
    <dbReference type="NCBI Taxonomy" id="408172"/>
    <lineage>
        <taxon>unclassified sequences</taxon>
        <taxon>metagenomes</taxon>
        <taxon>ecological metagenomes</taxon>
    </lineage>
</organism>
<dbReference type="Pfam" id="PF13565">
    <property type="entry name" value="HTH_32"/>
    <property type="match status" value="1"/>
</dbReference>
<dbReference type="AlphaFoldDB" id="A0A382F2F6"/>
<dbReference type="EMBL" id="UINC01047258">
    <property type="protein sequence ID" value="SVB56311.1"/>
    <property type="molecule type" value="Genomic_DNA"/>
</dbReference>
<evidence type="ECO:0000313" key="2">
    <source>
        <dbReference type="EMBL" id="SVB56311.1"/>
    </source>
</evidence>
<sequence>MKTLAHLDIHRSTFYNWLQRYRDEGVDGLNDMKPVTDSAWNKIPAVHRTAIVDLALAEPQLSPRELAITYTDDKSYFVSESSVYRMLKALDLITSPAYILMQASDKFQQPTLRVNEMWQTDFTYFKIIGWGWYYLSTVLDDYSRFIVAWRLCASMSALDVSNTLDDARVFTGIDQVKVKHRPRLLSDNGPCYIAGELSDYLAGHGMTHTRGRPYHPQTQGKIERWHRSMKNQILLENYYLPGELKAALQKFVDYYNHERYHESLKNLTPADVFYGRGQEILDQREKIKLATLMMRRNMHYYNQAGHTPR</sequence>
<dbReference type="GO" id="GO:0003676">
    <property type="term" value="F:nucleic acid binding"/>
    <property type="evidence" value="ECO:0007669"/>
    <property type="project" value="InterPro"/>
</dbReference>
<dbReference type="SUPFAM" id="SSF46689">
    <property type="entry name" value="Homeodomain-like"/>
    <property type="match status" value="1"/>
</dbReference>
<dbReference type="InterPro" id="IPR012337">
    <property type="entry name" value="RNaseH-like_sf"/>
</dbReference>
<name>A0A382F2F6_9ZZZZ</name>
<dbReference type="Pfam" id="PF00665">
    <property type="entry name" value="rve"/>
    <property type="match status" value="1"/>
</dbReference>
<dbReference type="InterPro" id="IPR009057">
    <property type="entry name" value="Homeodomain-like_sf"/>
</dbReference>
<feature type="domain" description="Integrase catalytic" evidence="1">
    <location>
        <begin position="106"/>
        <end position="277"/>
    </location>
</feature>
<dbReference type="InterPro" id="IPR050900">
    <property type="entry name" value="Transposase_IS3/IS150/IS904"/>
</dbReference>